<feature type="domain" description="Lipocalin-like" evidence="2">
    <location>
        <begin position="45"/>
        <end position="127"/>
    </location>
</feature>
<proteinExistence type="predicted"/>
<dbReference type="RefSeq" id="WP_265765949.1">
    <property type="nucleotide sequence ID" value="NZ_JAGGJA010000006.1"/>
</dbReference>
<evidence type="ECO:0000313" key="4">
    <source>
        <dbReference type="Proteomes" id="UP001207918"/>
    </source>
</evidence>
<reference evidence="3 4" key="1">
    <citation type="submission" date="2021-03" db="EMBL/GenBank/DDBJ databases">
        <title>Aliifodinibius sp. nov., a new bacterium isolated from saline soil.</title>
        <authorList>
            <person name="Galisteo C."/>
            <person name="De La Haba R."/>
            <person name="Sanchez-Porro C."/>
            <person name="Ventosa A."/>
        </authorList>
    </citation>
    <scope>NUCLEOTIDE SEQUENCE [LARGE SCALE GENOMIC DNA]</scope>
    <source>
        <strain evidence="3 4">1BSP15-2V2</strain>
    </source>
</reference>
<dbReference type="Proteomes" id="UP001207918">
    <property type="component" value="Unassembled WGS sequence"/>
</dbReference>
<evidence type="ECO:0000256" key="1">
    <source>
        <dbReference type="SAM" id="SignalP"/>
    </source>
</evidence>
<protein>
    <submittedName>
        <fullName evidence="3">Lipocalin family protein</fullName>
    </submittedName>
</protein>
<dbReference type="EMBL" id="JAGGJA010000006">
    <property type="protein sequence ID" value="MCW9707191.1"/>
    <property type="molecule type" value="Genomic_DNA"/>
</dbReference>
<evidence type="ECO:0000313" key="3">
    <source>
        <dbReference type="EMBL" id="MCW9707191.1"/>
    </source>
</evidence>
<feature type="signal peptide" evidence="1">
    <location>
        <begin position="1"/>
        <end position="25"/>
    </location>
</feature>
<sequence>MQIFYATSRGIIAALFLIFSTFNCSDTSTEPDPNLSELSEKEQKMAGTWKHVRTEGEGLGAGPVDFGTFTWTFNADRTGEYYQNPDSDTERRRDITWRLDGDDLIFSKEGGDPTYRVEEYGENEMRWYNYTLAETNDSYANIYVVERQ</sequence>
<feature type="chain" id="PRO_5047019185" evidence="1">
    <location>
        <begin position="26"/>
        <end position="148"/>
    </location>
</feature>
<keyword evidence="1" id="KW-0732">Signal</keyword>
<dbReference type="Pfam" id="PF13648">
    <property type="entry name" value="Lipocalin_4"/>
    <property type="match status" value="1"/>
</dbReference>
<accession>A0ABT3PML9</accession>
<name>A0ABT3PML9_9BACT</name>
<evidence type="ECO:0000259" key="2">
    <source>
        <dbReference type="Pfam" id="PF13648"/>
    </source>
</evidence>
<comment type="caution">
    <text evidence="3">The sequence shown here is derived from an EMBL/GenBank/DDBJ whole genome shotgun (WGS) entry which is preliminary data.</text>
</comment>
<keyword evidence="4" id="KW-1185">Reference proteome</keyword>
<organism evidence="3 4">
    <name type="scientific">Fodinibius salsisoli</name>
    <dbReference type="NCBI Taxonomy" id="2820877"/>
    <lineage>
        <taxon>Bacteria</taxon>
        <taxon>Pseudomonadati</taxon>
        <taxon>Balneolota</taxon>
        <taxon>Balneolia</taxon>
        <taxon>Balneolales</taxon>
        <taxon>Balneolaceae</taxon>
        <taxon>Fodinibius</taxon>
    </lineage>
</organism>
<gene>
    <name evidence="3" type="ORF">J6I44_10010</name>
</gene>
<dbReference type="InterPro" id="IPR024311">
    <property type="entry name" value="Lipocalin-like"/>
</dbReference>